<gene>
    <name evidence="5" type="ORF">SAMN05216313_13226</name>
</gene>
<reference evidence="6" key="1">
    <citation type="submission" date="2016-10" db="EMBL/GenBank/DDBJ databases">
        <authorList>
            <person name="Varghese N."/>
            <person name="Submissions S."/>
        </authorList>
    </citation>
    <scope>NUCLEOTIDE SEQUENCE [LARGE SCALE GENOMIC DNA]</scope>
    <source>
        <strain evidence="6">NLAE-zl-G277</strain>
    </source>
</reference>
<keyword evidence="2" id="KW-0274">FAD</keyword>
<dbReference type="NCBIfam" id="NF007427">
    <property type="entry name" value="PRK09971.1"/>
    <property type="match status" value="1"/>
</dbReference>
<dbReference type="GeneID" id="93277347"/>
<dbReference type="EMBL" id="FOIM01000032">
    <property type="protein sequence ID" value="SEU11347.1"/>
    <property type="molecule type" value="Genomic_DNA"/>
</dbReference>
<dbReference type="InterPro" id="IPR005107">
    <property type="entry name" value="CO_DH_flav_C"/>
</dbReference>
<dbReference type="FunFam" id="3.30.465.10:FF:000017">
    <property type="entry name" value="Xanthine dehydrogenase, FAD binding subunit"/>
    <property type="match status" value="1"/>
</dbReference>
<dbReference type="Gene3D" id="3.30.390.50">
    <property type="entry name" value="CO dehydrogenase flavoprotein, C-terminal domain"/>
    <property type="match status" value="1"/>
</dbReference>
<evidence type="ECO:0000256" key="2">
    <source>
        <dbReference type="ARBA" id="ARBA00022827"/>
    </source>
</evidence>
<evidence type="ECO:0000313" key="5">
    <source>
        <dbReference type="EMBL" id="SEU11347.1"/>
    </source>
</evidence>
<dbReference type="InterPro" id="IPR036683">
    <property type="entry name" value="CO_DH_flav_C_dom_sf"/>
</dbReference>
<dbReference type="GO" id="GO:0004854">
    <property type="term" value="F:xanthine dehydrogenase activity"/>
    <property type="evidence" value="ECO:0007669"/>
    <property type="project" value="InterPro"/>
</dbReference>
<dbReference type="SUPFAM" id="SSF56176">
    <property type="entry name" value="FAD-binding/transporter-associated domain-like"/>
    <property type="match status" value="1"/>
</dbReference>
<dbReference type="InterPro" id="IPR050031">
    <property type="entry name" value="XdhB_XDHase"/>
</dbReference>
<keyword evidence="3" id="KW-0560">Oxidoreductase</keyword>
<dbReference type="InterPro" id="IPR016166">
    <property type="entry name" value="FAD-bd_PCMH"/>
</dbReference>
<evidence type="ECO:0000313" key="6">
    <source>
        <dbReference type="Proteomes" id="UP000198508"/>
    </source>
</evidence>
<dbReference type="Pfam" id="PF03450">
    <property type="entry name" value="CO_deh_flav_C"/>
    <property type="match status" value="1"/>
</dbReference>
<dbReference type="SMART" id="SM01092">
    <property type="entry name" value="CO_deh_flav_C"/>
    <property type="match status" value="1"/>
</dbReference>
<dbReference type="PANTHER" id="PTHR42659:SF9">
    <property type="entry name" value="XANTHINE DEHYDROGENASE FAD-BINDING SUBUNIT XDHB-RELATED"/>
    <property type="match status" value="1"/>
</dbReference>
<evidence type="ECO:0000256" key="3">
    <source>
        <dbReference type="ARBA" id="ARBA00023002"/>
    </source>
</evidence>
<dbReference type="InterPro" id="IPR036318">
    <property type="entry name" value="FAD-bd_PCMH-like_sf"/>
</dbReference>
<dbReference type="Pfam" id="PF00941">
    <property type="entry name" value="FAD_binding_5"/>
    <property type="match status" value="1"/>
</dbReference>
<keyword evidence="1" id="KW-0285">Flavoprotein</keyword>
<dbReference type="Gene3D" id="3.30.43.10">
    <property type="entry name" value="Uridine Diphospho-n-acetylenolpyruvylglucosamine Reductase, domain 2"/>
    <property type="match status" value="1"/>
</dbReference>
<organism evidence="5 6">
    <name type="scientific">Enterocloster lavalensis</name>
    <dbReference type="NCBI Taxonomy" id="460384"/>
    <lineage>
        <taxon>Bacteria</taxon>
        <taxon>Bacillati</taxon>
        <taxon>Bacillota</taxon>
        <taxon>Clostridia</taxon>
        <taxon>Lachnospirales</taxon>
        <taxon>Lachnospiraceae</taxon>
        <taxon>Enterocloster</taxon>
    </lineage>
</organism>
<dbReference type="InterPro" id="IPR002346">
    <property type="entry name" value="Mopterin_DH_FAD-bd"/>
</dbReference>
<evidence type="ECO:0000259" key="4">
    <source>
        <dbReference type="PROSITE" id="PS51387"/>
    </source>
</evidence>
<dbReference type="InterPro" id="IPR016167">
    <property type="entry name" value="FAD-bd_PCMH_sub1"/>
</dbReference>
<sequence>MFDIKSFYEAKSVADAVDALVKDPDAEIISGGTDVLIRVREGKDAGRSVVSIHNLQELKGVKLLENGDLWIGAGTSFSHITNDPLIQKYIPMLGEAVDQVGGPQIRNTGTIGGNICNGATSADSASTMWTLEAVAVLEGPEGERRVPVSGFYTGPGRTVRERTEVCKYFLIPRESYEGWAGHYIKYGKRKAMEIATLGCAVRVKLSEDKTRVEDVRLGYGVAGPTPLRCRKAEEGLKGCAVADQEAVAAFAKAALDEVNPRSSWRASKEFRLQLIEELAKRAFYEAVRKAGGEVNA</sequence>
<dbReference type="AlphaFoldDB" id="A0A1I0JM08"/>
<proteinExistence type="predicted"/>
<dbReference type="Proteomes" id="UP000198508">
    <property type="component" value="Unassembled WGS sequence"/>
</dbReference>
<dbReference type="NCBIfam" id="NF043083">
    <property type="entry name" value="XdhB_XDHase"/>
    <property type="match status" value="1"/>
</dbReference>
<name>A0A1I0JM08_9FIRM</name>
<dbReference type="STRING" id="460384.SAMN05216313_13226"/>
<evidence type="ECO:0000256" key="1">
    <source>
        <dbReference type="ARBA" id="ARBA00022630"/>
    </source>
</evidence>
<dbReference type="RefSeq" id="WP_092369449.1">
    <property type="nucleotide sequence ID" value="NZ_CATZMQ010000027.1"/>
</dbReference>
<feature type="domain" description="FAD-binding PCMH-type" evidence="4">
    <location>
        <begin position="1"/>
        <end position="172"/>
    </location>
</feature>
<protein>
    <submittedName>
        <fullName evidence="5">Xanthine dehydrogenase FAD-binding subunit</fullName>
    </submittedName>
</protein>
<keyword evidence="6" id="KW-1185">Reference proteome</keyword>
<dbReference type="SUPFAM" id="SSF55447">
    <property type="entry name" value="CO dehydrogenase flavoprotein C-terminal domain-like"/>
    <property type="match status" value="1"/>
</dbReference>
<accession>A0A1I0JM08</accession>
<dbReference type="PROSITE" id="PS51387">
    <property type="entry name" value="FAD_PCMH"/>
    <property type="match status" value="1"/>
</dbReference>
<dbReference type="InterPro" id="IPR016169">
    <property type="entry name" value="FAD-bd_PCMH_sub2"/>
</dbReference>
<dbReference type="GO" id="GO:0071949">
    <property type="term" value="F:FAD binding"/>
    <property type="evidence" value="ECO:0007669"/>
    <property type="project" value="InterPro"/>
</dbReference>
<dbReference type="Gene3D" id="3.30.465.10">
    <property type="match status" value="1"/>
</dbReference>
<dbReference type="GO" id="GO:0002197">
    <property type="term" value="C:xanthine dehydrogenase complex"/>
    <property type="evidence" value="ECO:0007669"/>
    <property type="project" value="InterPro"/>
</dbReference>
<dbReference type="PANTHER" id="PTHR42659">
    <property type="entry name" value="XANTHINE DEHYDROGENASE SUBUNIT C-RELATED"/>
    <property type="match status" value="1"/>
</dbReference>
<dbReference type="InterPro" id="IPR051312">
    <property type="entry name" value="Diverse_Substr_Oxidored"/>
</dbReference>